<proteinExistence type="predicted"/>
<gene>
    <name evidence="2" type="primary">39</name>
    <name evidence="2" type="ORF">SEA_WOLLYPOG_39</name>
</gene>
<feature type="region of interest" description="Disordered" evidence="1">
    <location>
        <begin position="19"/>
        <end position="53"/>
    </location>
</feature>
<dbReference type="KEGG" id="vg:77923970"/>
<accession>A0A7T3KC78</accession>
<dbReference type="RefSeq" id="YP_010648530.1">
    <property type="nucleotide sequence ID" value="NC_070760.1"/>
</dbReference>
<organism evidence="2 3">
    <name type="scientific">Arthrobacter phage Wollypog</name>
    <dbReference type="NCBI Taxonomy" id="2790985"/>
    <lineage>
        <taxon>Viruses</taxon>
        <taxon>Duplodnaviria</taxon>
        <taxon>Heunggongvirae</taxon>
        <taxon>Uroviricota</taxon>
        <taxon>Caudoviricetes</taxon>
        <taxon>Wollypogvirus</taxon>
        <taxon>Wollypogvirus wollypog</taxon>
    </lineage>
</organism>
<evidence type="ECO:0000313" key="3">
    <source>
        <dbReference type="Proteomes" id="UP000595472"/>
    </source>
</evidence>
<sequence length="194" mass="21665">MSIACGHCGGRHESVREVRECSQQPTAAEQDTASIVRDHVVPGDPWEGATESEAGVWTPGPDYYLQQRREREANGEEYPSFHPSELKSPEEYQKEFWDNKLKDLEEGFYALSEDEIYQVVRSKAGRLYAKINAGPGRWDYAAGAITKLKPNMRMDLDAAKEYGKETGTCIVCGRTLTNPDSIEAGIGPICAERF</sequence>
<dbReference type="Proteomes" id="UP000595472">
    <property type="component" value="Segment"/>
</dbReference>
<dbReference type="EMBL" id="MW055913">
    <property type="protein sequence ID" value="QPX62591.1"/>
    <property type="molecule type" value="Genomic_DNA"/>
</dbReference>
<dbReference type="GeneID" id="77923970"/>
<name>A0A7T3KC78_9CAUD</name>
<dbReference type="InterPro" id="IPR046053">
    <property type="entry name" value="DUF6011"/>
</dbReference>
<feature type="compositionally biased region" description="Polar residues" evidence="1">
    <location>
        <begin position="21"/>
        <end position="33"/>
    </location>
</feature>
<evidence type="ECO:0000313" key="2">
    <source>
        <dbReference type="EMBL" id="QPX62591.1"/>
    </source>
</evidence>
<reference evidence="2 3" key="1">
    <citation type="submission" date="2020-10" db="EMBL/GenBank/DDBJ databases">
        <authorList>
            <person name="Abad L.A."/>
            <person name="Alter J."/>
            <person name="Becerra C.Y."/>
            <person name="Boehle J."/>
            <person name="Bustos B."/>
            <person name="Connatser B.I."/>
            <person name="Cutright B."/>
            <person name="Gavin J."/>
            <person name="Gomez A.P."/>
            <person name="Grabar K."/>
            <person name="Hur E.Y."/>
            <person name="Ioh M.T."/>
            <person name="Joya-Campos L."/>
            <person name="Lauhon H.N."/>
            <person name="Lee S."/>
            <person name="Maranan R.T."/>
            <person name="Park Y.G."/>
            <person name="Priest M."/>
            <person name="Samuels S.O."/>
            <person name="Sarameh Y.J."/>
            <person name="Schreiber J.M."/>
            <person name="Shepard L."/>
            <person name="Sheth K.J."/>
            <person name="Silva C.A."/>
            <person name="Smyers G.M."/>
            <person name="Tam S."/>
            <person name="Tamura C.M."/>
            <person name="Wucher D.E."/>
            <person name="Donachie S.P."/>
            <person name="Reed F.A."/>
            <person name="Palecanda S."/>
            <person name="Chong R.A."/>
            <person name="Porter M.L."/>
            <person name="Garlena R.A."/>
            <person name="Russell D.A."/>
            <person name="Jacobs-Sera D."/>
            <person name="Hatfull G.F."/>
        </authorList>
    </citation>
    <scope>NUCLEOTIDE SEQUENCE [LARGE SCALE GENOMIC DNA]</scope>
</reference>
<evidence type="ECO:0000256" key="1">
    <source>
        <dbReference type="SAM" id="MobiDB-lite"/>
    </source>
</evidence>
<keyword evidence="3" id="KW-1185">Reference proteome</keyword>
<protein>
    <submittedName>
        <fullName evidence="2">Uncharacterized protein</fullName>
    </submittedName>
</protein>
<dbReference type="Pfam" id="PF19474">
    <property type="entry name" value="DUF6011"/>
    <property type="match status" value="1"/>
</dbReference>